<evidence type="ECO:0000256" key="3">
    <source>
        <dbReference type="ARBA" id="ARBA00022989"/>
    </source>
</evidence>
<comment type="caution">
    <text evidence="7">The sequence shown here is derived from an EMBL/GenBank/DDBJ whole genome shotgun (WGS) entry which is preliminary data.</text>
</comment>
<evidence type="ECO:0000256" key="6">
    <source>
        <dbReference type="SAM" id="Phobius"/>
    </source>
</evidence>
<feature type="transmembrane region" description="Helical" evidence="6">
    <location>
        <begin position="433"/>
        <end position="455"/>
    </location>
</feature>
<evidence type="ECO:0000313" key="8">
    <source>
        <dbReference type="Proteomes" id="UP001303046"/>
    </source>
</evidence>
<organism evidence="7 8">
    <name type="scientific">Necator americanus</name>
    <name type="common">Human hookworm</name>
    <dbReference type="NCBI Taxonomy" id="51031"/>
    <lineage>
        <taxon>Eukaryota</taxon>
        <taxon>Metazoa</taxon>
        <taxon>Ecdysozoa</taxon>
        <taxon>Nematoda</taxon>
        <taxon>Chromadorea</taxon>
        <taxon>Rhabditida</taxon>
        <taxon>Rhabditina</taxon>
        <taxon>Rhabditomorpha</taxon>
        <taxon>Strongyloidea</taxon>
        <taxon>Ancylostomatidae</taxon>
        <taxon>Bunostominae</taxon>
        <taxon>Necator</taxon>
    </lineage>
</organism>
<dbReference type="EMBL" id="JAVFWL010000002">
    <property type="protein sequence ID" value="KAK6738142.1"/>
    <property type="molecule type" value="Genomic_DNA"/>
</dbReference>
<evidence type="ECO:0000256" key="5">
    <source>
        <dbReference type="SAM" id="MobiDB-lite"/>
    </source>
</evidence>
<feature type="transmembrane region" description="Helical" evidence="6">
    <location>
        <begin position="305"/>
        <end position="327"/>
    </location>
</feature>
<feature type="transmembrane region" description="Helical" evidence="6">
    <location>
        <begin position="107"/>
        <end position="126"/>
    </location>
</feature>
<dbReference type="CDD" id="cd17326">
    <property type="entry name" value="MFS_MFSD8"/>
    <property type="match status" value="1"/>
</dbReference>
<evidence type="ECO:0000256" key="1">
    <source>
        <dbReference type="ARBA" id="ARBA00004141"/>
    </source>
</evidence>
<keyword evidence="4 6" id="KW-0472">Membrane</keyword>
<keyword evidence="2 6" id="KW-0812">Transmembrane</keyword>
<evidence type="ECO:0000313" key="7">
    <source>
        <dbReference type="EMBL" id="KAK6738142.1"/>
    </source>
</evidence>
<gene>
    <name evidence="7" type="primary">Necator_chrII.g8118</name>
    <name evidence="7" type="ORF">RB195_020324</name>
</gene>
<feature type="compositionally biased region" description="Basic and acidic residues" evidence="5">
    <location>
        <begin position="1"/>
        <end position="10"/>
    </location>
</feature>
<dbReference type="PANTHER" id="PTHR23510:SF73">
    <property type="entry name" value="MFS DOMAIN-CONTAINING PROTEIN"/>
    <property type="match status" value="1"/>
</dbReference>
<evidence type="ECO:0008006" key="9">
    <source>
        <dbReference type="Google" id="ProtNLM"/>
    </source>
</evidence>
<dbReference type="SUPFAM" id="SSF103473">
    <property type="entry name" value="MFS general substrate transporter"/>
    <property type="match status" value="1"/>
</dbReference>
<feature type="transmembrane region" description="Helical" evidence="6">
    <location>
        <begin position="461"/>
        <end position="480"/>
    </location>
</feature>
<comment type="subcellular location">
    <subcellularLocation>
        <location evidence="1">Membrane</location>
        <topology evidence="1">Multi-pass membrane protein</topology>
    </subcellularLocation>
</comment>
<feature type="transmembrane region" description="Helical" evidence="6">
    <location>
        <begin position="209"/>
        <end position="231"/>
    </location>
</feature>
<dbReference type="InterPro" id="IPR011701">
    <property type="entry name" value="MFS"/>
</dbReference>
<feature type="transmembrane region" description="Helical" evidence="6">
    <location>
        <begin position="132"/>
        <end position="155"/>
    </location>
</feature>
<evidence type="ECO:0000256" key="4">
    <source>
        <dbReference type="ARBA" id="ARBA00023136"/>
    </source>
</evidence>
<feature type="transmembrane region" description="Helical" evidence="6">
    <location>
        <begin position="339"/>
        <end position="358"/>
    </location>
</feature>
<sequence length="487" mass="53451">MELEKMDAGKAEAPGGISGSSSSDEAEMQRSTDWNAVTMAGFITFLAAVENTVVGMSEWPYMHTIDLEATSQFFGLVSSVSKCGHAVFAVVFAFWSYKAQSTKMPLIVGRLIAFASCCLYLCVELLPSGRRFLMLFCYFLFGVASSSSTVLRAYIAAVSTTEDRARAYSAIVVANMLSVIIGPICQLAFSNMPYPGYELVKGFLKFHIYSAPIWIASATNFVSIAIIVYGLRDAPTKVEHKDENLFDLKAIKEKIEVIFSMDLAWSLVILCWMEKIVINLSVVTLHSIVSPLVMISFGWDGQKTVKILAVCMGFVGVLSICVATAFIFCRLGNIVSPRISFLIAVLVSVVMYVLTYPYEMTSHKMYAYNATTGAGCNPKEYTWCDTAYATWAIVFLPVICVVMGVGVPTSMISLDTIYSKILGNIDQSMMQGAIVVAEDIILILGPLYAASLFSYSGQGTLWFVNAIITIGGILLWLSFFPKLKRFK</sequence>
<dbReference type="PANTHER" id="PTHR23510">
    <property type="entry name" value="INNER MEMBRANE TRANSPORT PROTEIN YAJR"/>
    <property type="match status" value="1"/>
</dbReference>
<name>A0ABR1CI87_NECAM</name>
<feature type="region of interest" description="Disordered" evidence="5">
    <location>
        <begin position="1"/>
        <end position="24"/>
    </location>
</feature>
<feature type="transmembrane region" description="Helical" evidence="6">
    <location>
        <begin position="167"/>
        <end position="189"/>
    </location>
</feature>
<keyword evidence="8" id="KW-1185">Reference proteome</keyword>
<feature type="transmembrane region" description="Helical" evidence="6">
    <location>
        <begin position="73"/>
        <end position="95"/>
    </location>
</feature>
<feature type="transmembrane region" description="Helical" evidence="6">
    <location>
        <begin position="276"/>
        <end position="299"/>
    </location>
</feature>
<dbReference type="InterPro" id="IPR051068">
    <property type="entry name" value="MFS_Domain-Containing_Protein"/>
</dbReference>
<dbReference type="Pfam" id="PF07690">
    <property type="entry name" value="MFS_1"/>
    <property type="match status" value="1"/>
</dbReference>
<proteinExistence type="predicted"/>
<protein>
    <recommendedName>
        <fullName evidence="9">Transporter, major facilitator family protein</fullName>
    </recommendedName>
</protein>
<reference evidence="7 8" key="1">
    <citation type="submission" date="2023-08" db="EMBL/GenBank/DDBJ databases">
        <title>A Necator americanus chromosomal reference genome.</title>
        <authorList>
            <person name="Ilik V."/>
            <person name="Petrzelkova K.J."/>
            <person name="Pardy F."/>
            <person name="Fuh T."/>
            <person name="Niatou-Singa F.S."/>
            <person name="Gouil Q."/>
            <person name="Baker L."/>
            <person name="Ritchie M.E."/>
            <person name="Jex A.R."/>
            <person name="Gazzola D."/>
            <person name="Li H."/>
            <person name="Toshio Fujiwara R."/>
            <person name="Zhan B."/>
            <person name="Aroian R.V."/>
            <person name="Pafco B."/>
            <person name="Schwarz E.M."/>
        </authorList>
    </citation>
    <scope>NUCLEOTIDE SEQUENCE [LARGE SCALE GENOMIC DNA]</scope>
    <source>
        <strain evidence="7 8">Aroian</strain>
        <tissue evidence="7">Whole animal</tissue>
    </source>
</reference>
<feature type="transmembrane region" description="Helical" evidence="6">
    <location>
        <begin position="388"/>
        <end position="412"/>
    </location>
</feature>
<dbReference type="Proteomes" id="UP001303046">
    <property type="component" value="Unassembled WGS sequence"/>
</dbReference>
<feature type="transmembrane region" description="Helical" evidence="6">
    <location>
        <begin position="34"/>
        <end position="53"/>
    </location>
</feature>
<dbReference type="Gene3D" id="1.20.1250.20">
    <property type="entry name" value="MFS general substrate transporter like domains"/>
    <property type="match status" value="1"/>
</dbReference>
<accession>A0ABR1CI87</accession>
<dbReference type="InterPro" id="IPR036259">
    <property type="entry name" value="MFS_trans_sf"/>
</dbReference>
<evidence type="ECO:0000256" key="2">
    <source>
        <dbReference type="ARBA" id="ARBA00022692"/>
    </source>
</evidence>
<keyword evidence="3 6" id="KW-1133">Transmembrane helix</keyword>